<dbReference type="EMBL" id="OX458932">
    <property type="protein sequence ID" value="CAI9086717.1"/>
    <property type="molecule type" value="Genomic_DNA"/>
</dbReference>
<sequence length="57" mass="6282">MFDDVPSPLVAQATQMTLVTQHELGSDPSNYHHHYRKLCMYSGFPGPSPNLIGPLGQ</sequence>
<proteinExistence type="predicted"/>
<reference evidence="1" key="1">
    <citation type="submission" date="2023-03" db="EMBL/GenBank/DDBJ databases">
        <authorList>
            <person name="Cremers G."/>
            <person name="Picone N."/>
        </authorList>
    </citation>
    <scope>NUCLEOTIDE SEQUENCE</scope>
    <source>
        <strain evidence="1">Sample_alias</strain>
    </source>
</reference>
<gene>
    <name evidence="1" type="ORF">MFUM_2411</name>
</gene>
<organism evidence="1 2">
    <name type="scientific">Candidatus Methylacidiphilum fumarolicum</name>
    <dbReference type="NCBI Taxonomy" id="591154"/>
    <lineage>
        <taxon>Bacteria</taxon>
        <taxon>Pseudomonadati</taxon>
        <taxon>Verrucomicrobiota</taxon>
        <taxon>Methylacidiphilae</taxon>
        <taxon>Methylacidiphilales</taxon>
        <taxon>Methylacidiphilaceae</taxon>
        <taxon>Methylacidiphilum (ex Ratnadevi et al. 2023)</taxon>
    </lineage>
</organism>
<keyword evidence="2" id="KW-1185">Reference proteome</keyword>
<accession>A0ABM9IG76</accession>
<dbReference type="Proteomes" id="UP001161497">
    <property type="component" value="Chromosome"/>
</dbReference>
<evidence type="ECO:0000313" key="1">
    <source>
        <dbReference type="EMBL" id="CAI9086717.1"/>
    </source>
</evidence>
<evidence type="ECO:0000313" key="2">
    <source>
        <dbReference type="Proteomes" id="UP001161497"/>
    </source>
</evidence>
<protein>
    <submittedName>
        <fullName evidence="1">Uncharacterized protein</fullName>
    </submittedName>
</protein>
<name>A0ABM9IG76_9BACT</name>